<dbReference type="Gene3D" id="3.90.226.10">
    <property type="entry name" value="2-enoyl-CoA Hydratase, Chain A, domain 1"/>
    <property type="match status" value="1"/>
</dbReference>
<dbReference type="RefSeq" id="WP_087018923.1">
    <property type="nucleotide sequence ID" value="NZ_CP178353.1"/>
</dbReference>
<dbReference type="FunFam" id="3.90.226.10:FF:000009">
    <property type="entry name" value="Carnitinyl-CoA dehydratase"/>
    <property type="match status" value="1"/>
</dbReference>
<dbReference type="InterPro" id="IPR014748">
    <property type="entry name" value="Enoyl-CoA_hydra_C"/>
</dbReference>
<dbReference type="OrthoDB" id="9775794at2"/>
<comment type="pathway">
    <text evidence="1">Lipid metabolism; butanoate metabolism.</text>
</comment>
<accession>A0A252F3V7</accession>
<dbReference type="AlphaFoldDB" id="A0A252F3V7"/>
<comment type="similarity">
    <text evidence="2 7">Belongs to the enoyl-CoA hydratase/isomerase family.</text>
</comment>
<dbReference type="InterPro" id="IPR029045">
    <property type="entry name" value="ClpP/crotonase-like_dom_sf"/>
</dbReference>
<keyword evidence="9" id="KW-1185">Reference proteome</keyword>
<dbReference type="EMBL" id="NHOC01000005">
    <property type="protein sequence ID" value="OUM20475.1"/>
    <property type="molecule type" value="Genomic_DNA"/>
</dbReference>
<evidence type="ECO:0000256" key="7">
    <source>
        <dbReference type="RuleBase" id="RU003707"/>
    </source>
</evidence>
<reference evidence="8 9" key="1">
    <citation type="submission" date="2017-05" db="EMBL/GenBank/DDBJ databases">
        <title>Butyricicoccus porcorum sp. nov. a butyrate-producing bacterium from the swine intestinal tract.</title>
        <authorList>
            <person name="Trachsel J."/>
            <person name="Humphrey S."/>
            <person name="Allen H.K."/>
        </authorList>
    </citation>
    <scope>NUCLEOTIDE SEQUENCE [LARGE SCALE GENOMIC DNA]</scope>
    <source>
        <strain evidence="8">BB10</strain>
    </source>
</reference>
<dbReference type="InterPro" id="IPR001753">
    <property type="entry name" value="Enoyl-CoA_hydra/iso"/>
</dbReference>
<dbReference type="EC" id="4.2.1.150" evidence="6"/>
<name>A0A252F3V7_9FIRM</name>
<evidence type="ECO:0000313" key="8">
    <source>
        <dbReference type="EMBL" id="OUM20475.1"/>
    </source>
</evidence>
<dbReference type="Proteomes" id="UP000194903">
    <property type="component" value="Unassembled WGS sequence"/>
</dbReference>
<dbReference type="Gene3D" id="1.10.12.10">
    <property type="entry name" value="Lyase 2-enoyl-coa Hydratase, Chain A, domain 2"/>
    <property type="match status" value="1"/>
</dbReference>
<dbReference type="FunFam" id="1.10.12.10:FF:000001">
    <property type="entry name" value="Probable enoyl-CoA hydratase, mitochondrial"/>
    <property type="match status" value="1"/>
</dbReference>
<comment type="catalytic activity">
    <reaction evidence="5">
        <text>a short-chain (3S)-3-hydroxyacyl-CoA = a short-chain (2E)-enoyl-CoA + H2O</text>
        <dbReference type="Rhea" id="RHEA:52664"/>
        <dbReference type="ChEBI" id="CHEBI:15377"/>
        <dbReference type="ChEBI" id="CHEBI:87488"/>
        <dbReference type="ChEBI" id="CHEBI:136760"/>
        <dbReference type="EC" id="4.2.1.150"/>
    </reaction>
</comment>
<protein>
    <recommendedName>
        <fullName evidence="6">short-chain-enoyl-CoA hydratase</fullName>
        <ecNumber evidence="6">4.2.1.150</ecNumber>
    </recommendedName>
</protein>
<dbReference type="InterPro" id="IPR018376">
    <property type="entry name" value="Enoyl-CoA_hyd/isom_CS"/>
</dbReference>
<evidence type="ECO:0000256" key="3">
    <source>
        <dbReference type="ARBA" id="ARBA00011881"/>
    </source>
</evidence>
<comment type="subunit">
    <text evidence="3">Homotetramer.</text>
</comment>
<dbReference type="GO" id="GO:0006635">
    <property type="term" value="P:fatty acid beta-oxidation"/>
    <property type="evidence" value="ECO:0007669"/>
    <property type="project" value="TreeGrafter"/>
</dbReference>
<keyword evidence="4" id="KW-0456">Lyase</keyword>
<gene>
    <name evidence="8" type="ORF">CBW42_06490</name>
</gene>
<evidence type="ECO:0000256" key="5">
    <source>
        <dbReference type="ARBA" id="ARBA00050624"/>
    </source>
</evidence>
<dbReference type="Pfam" id="PF00378">
    <property type="entry name" value="ECH_1"/>
    <property type="match status" value="1"/>
</dbReference>
<dbReference type="SUPFAM" id="SSF52096">
    <property type="entry name" value="ClpP/crotonase"/>
    <property type="match status" value="1"/>
</dbReference>
<evidence type="ECO:0000256" key="2">
    <source>
        <dbReference type="ARBA" id="ARBA00005254"/>
    </source>
</evidence>
<proteinExistence type="inferred from homology"/>
<comment type="caution">
    <text evidence="8">The sequence shown here is derived from an EMBL/GenBank/DDBJ whole genome shotgun (WGS) entry which is preliminary data.</text>
</comment>
<dbReference type="PROSITE" id="PS00166">
    <property type="entry name" value="ENOYL_COA_HYDRATASE"/>
    <property type="match status" value="1"/>
</dbReference>
<evidence type="ECO:0000256" key="4">
    <source>
        <dbReference type="ARBA" id="ARBA00023239"/>
    </source>
</evidence>
<evidence type="ECO:0000256" key="6">
    <source>
        <dbReference type="ARBA" id="ARBA00067035"/>
    </source>
</evidence>
<organism evidence="8 9">
    <name type="scientific">Butyricicoccus porcorum</name>
    <dbReference type="NCBI Taxonomy" id="1945634"/>
    <lineage>
        <taxon>Bacteria</taxon>
        <taxon>Bacillati</taxon>
        <taxon>Bacillota</taxon>
        <taxon>Clostridia</taxon>
        <taxon>Eubacteriales</taxon>
        <taxon>Butyricicoccaceae</taxon>
        <taxon>Butyricicoccus</taxon>
    </lineage>
</organism>
<evidence type="ECO:0000256" key="1">
    <source>
        <dbReference type="ARBA" id="ARBA00005086"/>
    </source>
</evidence>
<sequence length="270" mass="28861">MTDVKVEKKGNVAVVTIDHMQAMNALSTDMYAQLEEAFDSVAAMEDVYAVVLTGSSRVNKKGKTVQSFVAGADISQMSTMTVAEGKAFGNDSNRVCWKIENFKRPVIAAINGFCLGGGCELAMSCDIRLASANACFGQPEVGLGITPGCGGTQRLARLVGLGKAKEMLYTARGNYTAQDAKDMGLVNEVYETVEELEEAALALAQEIAAQAPIAVALVKEAVNVGMQTDLNSALKLEGNCFGECFATEDQKYAMAHFVNKSREPKVFQNK</sequence>
<evidence type="ECO:0000313" key="9">
    <source>
        <dbReference type="Proteomes" id="UP000194903"/>
    </source>
</evidence>
<dbReference type="GO" id="GO:0018812">
    <property type="term" value="F:3-hydroxyacyl-CoA dehydratase activity"/>
    <property type="evidence" value="ECO:0007669"/>
    <property type="project" value="UniProtKB-EC"/>
</dbReference>
<dbReference type="CDD" id="cd06558">
    <property type="entry name" value="crotonase-like"/>
    <property type="match status" value="1"/>
</dbReference>
<dbReference type="PANTHER" id="PTHR11941">
    <property type="entry name" value="ENOYL-COA HYDRATASE-RELATED"/>
    <property type="match status" value="1"/>
</dbReference>
<dbReference type="PANTHER" id="PTHR11941:SF54">
    <property type="entry name" value="ENOYL-COA HYDRATASE, MITOCHONDRIAL"/>
    <property type="match status" value="1"/>
</dbReference>